<keyword evidence="1" id="KW-0496">Mitochondrion</keyword>
<dbReference type="STRING" id="4533.J3NB32"/>
<keyword evidence="1" id="KW-0999">Mitochondrion inner membrane</keyword>
<dbReference type="InterPro" id="IPR035427">
    <property type="entry name" value="Tim10-like_dom_sf"/>
</dbReference>
<evidence type="ECO:0000256" key="2">
    <source>
        <dbReference type="SAM" id="MobiDB-lite"/>
    </source>
</evidence>
<dbReference type="AlphaFoldDB" id="J3NB32"/>
<comment type="subunit">
    <text evidence="1">Heterohexamer.</text>
</comment>
<dbReference type="eggNOG" id="KOG3489">
    <property type="taxonomic scope" value="Eukaryota"/>
</dbReference>
<comment type="similarity">
    <text evidence="1">Belongs to the small Tim family.</text>
</comment>
<dbReference type="Gene3D" id="1.10.287.810">
    <property type="entry name" value="Mitochondrial import inner membrane translocase subunit tim13 like domains"/>
    <property type="match status" value="1"/>
</dbReference>
<feature type="domain" description="Tim10-like" evidence="3">
    <location>
        <begin position="67"/>
        <end position="128"/>
    </location>
</feature>
<keyword evidence="1" id="KW-0653">Protein transport</keyword>
<reference evidence="4" key="2">
    <citation type="submission" date="2015-02" db="UniProtKB">
        <authorList>
            <consortium name="EnsemblPlants"/>
        </authorList>
    </citation>
    <scope>IDENTIFICATION</scope>
</reference>
<keyword evidence="1" id="KW-0143">Chaperone</keyword>
<dbReference type="RefSeq" id="XP_040385527.1">
    <property type="nucleotide sequence ID" value="XM_040529593.1"/>
</dbReference>
<keyword evidence="5" id="KW-1185">Reference proteome</keyword>
<dbReference type="Gramene" id="OB12G11900.1">
    <property type="protein sequence ID" value="OB12G11900.1"/>
    <property type="gene ID" value="OB12G11900"/>
</dbReference>
<evidence type="ECO:0000259" key="3">
    <source>
        <dbReference type="Pfam" id="PF02953"/>
    </source>
</evidence>
<accession>J3NB32</accession>
<organism evidence="4">
    <name type="scientific">Oryza brachyantha</name>
    <name type="common">malo sina</name>
    <dbReference type="NCBI Taxonomy" id="4533"/>
    <lineage>
        <taxon>Eukaryota</taxon>
        <taxon>Viridiplantae</taxon>
        <taxon>Streptophyta</taxon>
        <taxon>Embryophyta</taxon>
        <taxon>Tracheophyta</taxon>
        <taxon>Spermatophyta</taxon>
        <taxon>Magnoliopsida</taxon>
        <taxon>Liliopsida</taxon>
        <taxon>Poales</taxon>
        <taxon>Poaceae</taxon>
        <taxon>BOP clade</taxon>
        <taxon>Oryzoideae</taxon>
        <taxon>Oryzeae</taxon>
        <taxon>Oryzinae</taxon>
        <taxon>Oryza</taxon>
    </lineage>
</organism>
<feature type="region of interest" description="Disordered" evidence="2">
    <location>
        <begin position="36"/>
        <end position="63"/>
    </location>
</feature>
<dbReference type="GeneID" id="121056001"/>
<dbReference type="SUPFAM" id="SSF144122">
    <property type="entry name" value="Tim10-like"/>
    <property type="match status" value="1"/>
</dbReference>
<proteinExistence type="inferred from homology"/>
<comment type="function">
    <text evidence="1">Mitochondrial intermembrane chaperone that participates in the import and insertion of some multi-pass transmembrane proteins into the mitochondrial inner membrane. Also required for the transfer of beta-barrel precursors from the TOM complex to the sorting and assembly machinery (SAM complex) of the outer membrane. Acts as a chaperone-like protein that protects the hydrophobic precursors from aggregation and guide them through the mitochondrial intermembrane space.</text>
</comment>
<dbReference type="Proteomes" id="UP000006038">
    <property type="component" value="Chromosome 12"/>
</dbReference>
<sequence length="131" mass="14394">MAQIADCLFFFFSTTAADETRREICKGEAFVVRREPASETGEAGGGEKNGRETMDASALSNPRLQAMLEEEKRKAMANEVVAKLTDVCWDKCITGSIGSSFSNSEASCLSNCAKRFLELKMLTMQRFSGSR</sequence>
<dbReference type="OrthoDB" id="344165at2759"/>
<reference evidence="4" key="1">
    <citation type="journal article" date="2013" name="Nat. Commun.">
        <title>Whole-genome sequencing of Oryza brachyantha reveals mechanisms underlying Oryza genome evolution.</title>
        <authorList>
            <person name="Chen J."/>
            <person name="Huang Q."/>
            <person name="Gao D."/>
            <person name="Wang J."/>
            <person name="Lang Y."/>
            <person name="Liu T."/>
            <person name="Li B."/>
            <person name="Bai Z."/>
            <person name="Luis Goicoechea J."/>
            <person name="Liang C."/>
            <person name="Chen C."/>
            <person name="Zhang W."/>
            <person name="Sun S."/>
            <person name="Liao Y."/>
            <person name="Zhang X."/>
            <person name="Yang L."/>
            <person name="Song C."/>
            <person name="Wang M."/>
            <person name="Shi J."/>
            <person name="Liu G."/>
            <person name="Liu J."/>
            <person name="Zhou H."/>
            <person name="Zhou W."/>
            <person name="Yu Q."/>
            <person name="An N."/>
            <person name="Chen Y."/>
            <person name="Cai Q."/>
            <person name="Wang B."/>
            <person name="Liu B."/>
            <person name="Min J."/>
            <person name="Huang Y."/>
            <person name="Wu H."/>
            <person name="Li Z."/>
            <person name="Zhang Y."/>
            <person name="Yin Y."/>
            <person name="Song W."/>
            <person name="Jiang J."/>
            <person name="Jackson S.A."/>
            <person name="Wing R.A."/>
            <person name="Wang J."/>
            <person name="Chen M."/>
        </authorList>
    </citation>
    <scope>NUCLEOTIDE SEQUENCE [LARGE SCALE GENOMIC DNA]</scope>
    <source>
        <strain evidence="4">cv. IRGC 101232</strain>
    </source>
</reference>
<keyword evidence="1" id="KW-0813">Transport</keyword>
<dbReference type="HOGENOM" id="CLU_1930767_0_0_1"/>
<evidence type="ECO:0000256" key="1">
    <source>
        <dbReference type="RuleBase" id="RU367043"/>
    </source>
</evidence>
<dbReference type="KEGG" id="obr:121056001"/>
<dbReference type="GO" id="GO:0005743">
    <property type="term" value="C:mitochondrial inner membrane"/>
    <property type="evidence" value="ECO:0007669"/>
    <property type="project" value="UniProtKB-SubCell"/>
</dbReference>
<dbReference type="InterPro" id="IPR004217">
    <property type="entry name" value="Tim10-like"/>
</dbReference>
<comment type="subcellular location">
    <subcellularLocation>
        <location evidence="1">Mitochondrion inner membrane</location>
        <topology evidence="1">Peripheral membrane protein</topology>
        <orientation evidence="1">Intermembrane side</orientation>
    </subcellularLocation>
</comment>
<comment type="domain">
    <text evidence="1">The twin CX3C motif contains 4 conserved Cys residues that form 2 disulfide bonds in the mitochondrial intermembrane space.</text>
</comment>
<dbReference type="EnsemblPlants" id="OB12G11900.1">
    <property type="protein sequence ID" value="OB12G11900.1"/>
    <property type="gene ID" value="OB12G11900"/>
</dbReference>
<gene>
    <name evidence="4" type="primary">LOC121056001</name>
</gene>
<dbReference type="Pfam" id="PF02953">
    <property type="entry name" value="zf-Tim10_DDP"/>
    <property type="match status" value="1"/>
</dbReference>
<name>J3NB32_ORYBR</name>
<dbReference type="GO" id="GO:0015031">
    <property type="term" value="P:protein transport"/>
    <property type="evidence" value="ECO:0007669"/>
    <property type="project" value="UniProtKB-KW"/>
</dbReference>
<keyword evidence="1" id="KW-0811">Translocation</keyword>
<evidence type="ECO:0000313" key="5">
    <source>
        <dbReference type="Proteomes" id="UP000006038"/>
    </source>
</evidence>
<evidence type="ECO:0000313" key="4">
    <source>
        <dbReference type="EnsemblPlants" id="OB12G11900.1"/>
    </source>
</evidence>
<keyword evidence="1" id="KW-0472">Membrane</keyword>
<keyword evidence="1" id="KW-1015">Disulfide bond</keyword>
<protein>
    <recommendedName>
        <fullName evidence="1">Mitochondrial import inner membrane translocase subunit</fullName>
    </recommendedName>
</protein>